<feature type="transmembrane region" description="Helical" evidence="1">
    <location>
        <begin position="82"/>
        <end position="105"/>
    </location>
</feature>
<evidence type="ECO:0000313" key="3">
    <source>
        <dbReference type="Proteomes" id="UP000199034"/>
    </source>
</evidence>
<evidence type="ECO:0000313" key="2">
    <source>
        <dbReference type="EMBL" id="SDC59817.1"/>
    </source>
</evidence>
<keyword evidence="3" id="KW-1185">Reference proteome</keyword>
<accession>A0A1G6MX88</accession>
<organism evidence="2 3">
    <name type="scientific">Nocardioides lianchengensis</name>
    <dbReference type="NCBI Taxonomy" id="1045774"/>
    <lineage>
        <taxon>Bacteria</taxon>
        <taxon>Bacillati</taxon>
        <taxon>Actinomycetota</taxon>
        <taxon>Actinomycetes</taxon>
        <taxon>Propionibacteriales</taxon>
        <taxon>Nocardioidaceae</taxon>
        <taxon>Nocardioides</taxon>
    </lineage>
</organism>
<sequence>MLDRARRLAPLGLVLVVLGMLTFRAAGPIHNQDTYFHLRFGHEFLSGWSLRDPGSVSTFATADWVPTQWLPQVTMAAVEDRLGLAGVAWLSGLAFVALALTWYAVARRWAEPLVAAPVVGLGLVAASSGLSARPQVLSYLLVAVTAAAWLAWSREGRTPWWLVPLTWLWACCHGMWPIGLVVGGVAVAAAVVTPGRSWARVARGAAVVALGAGASLVTPVGPRLVGAVVAVGDRREFFGEWGRPDPTDPRLLGLVALVLLAAAAWAKRPSYDPTWLGLFVLALACSVSSTRTVPVAVALLVPLTAIAVQPLLGARPTWTRPERGVVLGGAALALAVLAAVVPLTADEPPAQPAWADPALDALPAGTTVLNDWNLGGWLMWRHPQLDPVMHGYGDTFTTAELRRNTDILVVRRGWTDLVRETGVDYALVRTDSALGRALVDEEGWLPVHRSPALALLEPPPGWM</sequence>
<keyword evidence="1" id="KW-0472">Membrane</keyword>
<proteinExistence type="predicted"/>
<feature type="transmembrane region" description="Helical" evidence="1">
    <location>
        <begin position="167"/>
        <end position="192"/>
    </location>
</feature>
<feature type="transmembrane region" description="Helical" evidence="1">
    <location>
        <begin position="295"/>
        <end position="312"/>
    </location>
</feature>
<dbReference type="EMBL" id="FMZM01000003">
    <property type="protein sequence ID" value="SDC59817.1"/>
    <property type="molecule type" value="Genomic_DNA"/>
</dbReference>
<reference evidence="2 3" key="1">
    <citation type="submission" date="2016-10" db="EMBL/GenBank/DDBJ databases">
        <authorList>
            <person name="de Groot N.N."/>
        </authorList>
    </citation>
    <scope>NUCLEOTIDE SEQUENCE [LARGE SCALE GENOMIC DNA]</scope>
    <source>
        <strain evidence="2 3">CGMCC 4.6858</strain>
    </source>
</reference>
<protein>
    <recommendedName>
        <fullName evidence="4">Dolichyl-phosphate-mannose-protein mannosyltransferase</fullName>
    </recommendedName>
</protein>
<name>A0A1G6MX88_9ACTN</name>
<feature type="transmembrane region" description="Helical" evidence="1">
    <location>
        <begin position="273"/>
        <end position="289"/>
    </location>
</feature>
<feature type="transmembrane region" description="Helical" evidence="1">
    <location>
        <begin position="204"/>
        <end position="230"/>
    </location>
</feature>
<feature type="transmembrane region" description="Helical" evidence="1">
    <location>
        <begin position="250"/>
        <end position="266"/>
    </location>
</feature>
<dbReference type="Proteomes" id="UP000199034">
    <property type="component" value="Unassembled WGS sequence"/>
</dbReference>
<evidence type="ECO:0008006" key="4">
    <source>
        <dbReference type="Google" id="ProtNLM"/>
    </source>
</evidence>
<dbReference type="RefSeq" id="WP_090852373.1">
    <property type="nucleotide sequence ID" value="NZ_FMZM01000003.1"/>
</dbReference>
<feature type="transmembrane region" description="Helical" evidence="1">
    <location>
        <begin position="324"/>
        <end position="343"/>
    </location>
</feature>
<dbReference type="AlphaFoldDB" id="A0A1G6MX88"/>
<dbReference type="OrthoDB" id="3463714at2"/>
<keyword evidence="1" id="KW-0812">Transmembrane</keyword>
<dbReference type="STRING" id="1045774.SAMN05421872_10353"/>
<gene>
    <name evidence="2" type="ORF">SAMN05421872_10353</name>
</gene>
<keyword evidence="1" id="KW-1133">Transmembrane helix</keyword>
<evidence type="ECO:0000256" key="1">
    <source>
        <dbReference type="SAM" id="Phobius"/>
    </source>
</evidence>
<feature type="transmembrane region" description="Helical" evidence="1">
    <location>
        <begin position="136"/>
        <end position="152"/>
    </location>
</feature>